<comment type="caution">
    <text evidence="2">The sequence shown here is derived from an EMBL/GenBank/DDBJ whole genome shotgun (WGS) entry which is preliminary data.</text>
</comment>
<dbReference type="Pfam" id="PF04398">
    <property type="entry name" value="DUF538"/>
    <property type="match status" value="1"/>
</dbReference>
<dbReference type="Gene3D" id="2.30.240.10">
    <property type="entry name" value="At5g01610-like"/>
    <property type="match status" value="1"/>
</dbReference>
<gene>
    <name evidence="2" type="ORF">MKW98_031300</name>
</gene>
<organism evidence="2 3">
    <name type="scientific">Papaver atlanticum</name>
    <dbReference type="NCBI Taxonomy" id="357466"/>
    <lineage>
        <taxon>Eukaryota</taxon>
        <taxon>Viridiplantae</taxon>
        <taxon>Streptophyta</taxon>
        <taxon>Embryophyta</taxon>
        <taxon>Tracheophyta</taxon>
        <taxon>Spermatophyta</taxon>
        <taxon>Magnoliopsida</taxon>
        <taxon>Ranunculales</taxon>
        <taxon>Papaveraceae</taxon>
        <taxon>Papaveroideae</taxon>
        <taxon>Papaver</taxon>
    </lineage>
</organism>
<sequence length="180" mass="20586">MTSKMIENHRENAETYSGDEICKAKSLQLLDEISLPNGLLPLQDITEVGYNRTSGFVWLRQKKKKEHYFKSVGKPVSYGTEVTAFVEKHRMKKVTGVKSIDTMLWVTVSDIYIDDPNSGKITFKTPFGLSRSFPASAFVVEETEEEKKTEGKVEEKIEAKDEEKKKIEEDKKNNMEEVKA</sequence>
<dbReference type="InterPro" id="IPR036758">
    <property type="entry name" value="At5g01610-like"/>
</dbReference>
<dbReference type="Proteomes" id="UP001202328">
    <property type="component" value="Unassembled WGS sequence"/>
</dbReference>
<dbReference type="PANTHER" id="PTHR31676">
    <property type="entry name" value="T31J12.3 PROTEIN-RELATED"/>
    <property type="match status" value="1"/>
</dbReference>
<reference evidence="2" key="1">
    <citation type="submission" date="2022-04" db="EMBL/GenBank/DDBJ databases">
        <title>A functionally conserved STORR gene fusion in Papaver species that diverged 16.8 million years ago.</title>
        <authorList>
            <person name="Catania T."/>
        </authorList>
    </citation>
    <scope>NUCLEOTIDE SEQUENCE</scope>
    <source>
        <strain evidence="2">S-188037</strain>
    </source>
</reference>
<dbReference type="SUPFAM" id="SSF141562">
    <property type="entry name" value="At5g01610-like"/>
    <property type="match status" value="1"/>
</dbReference>
<dbReference type="EMBL" id="JAJJMB010014022">
    <property type="protein sequence ID" value="KAI3863708.1"/>
    <property type="molecule type" value="Genomic_DNA"/>
</dbReference>
<protein>
    <recommendedName>
        <fullName evidence="4">DUF538 family protein</fullName>
    </recommendedName>
</protein>
<feature type="compositionally biased region" description="Basic and acidic residues" evidence="1">
    <location>
        <begin position="145"/>
        <end position="180"/>
    </location>
</feature>
<feature type="region of interest" description="Disordered" evidence="1">
    <location>
        <begin position="144"/>
        <end position="180"/>
    </location>
</feature>
<name>A0AAD4X9G6_9MAGN</name>
<dbReference type="AlphaFoldDB" id="A0AAD4X9G6"/>
<evidence type="ECO:0000313" key="3">
    <source>
        <dbReference type="Proteomes" id="UP001202328"/>
    </source>
</evidence>
<evidence type="ECO:0000313" key="2">
    <source>
        <dbReference type="EMBL" id="KAI3863708.1"/>
    </source>
</evidence>
<dbReference type="PANTHER" id="PTHR31676:SF7">
    <property type="entry name" value="DUF538 DOMAIN-CONTAINING PROTEIN"/>
    <property type="match status" value="1"/>
</dbReference>
<dbReference type="InterPro" id="IPR007493">
    <property type="entry name" value="DUF538"/>
</dbReference>
<evidence type="ECO:0008006" key="4">
    <source>
        <dbReference type="Google" id="ProtNLM"/>
    </source>
</evidence>
<evidence type="ECO:0000256" key="1">
    <source>
        <dbReference type="SAM" id="MobiDB-lite"/>
    </source>
</evidence>
<accession>A0AAD4X9G6</accession>
<proteinExistence type="predicted"/>
<keyword evidence="3" id="KW-1185">Reference proteome</keyword>